<keyword evidence="6" id="KW-0297">G-protein coupled receptor</keyword>
<dbReference type="RefSeq" id="XP_028041331.1">
    <property type="nucleotide sequence ID" value="XM_028185530.1"/>
</dbReference>
<evidence type="ECO:0000256" key="11">
    <source>
        <dbReference type="SAM" id="Phobius"/>
    </source>
</evidence>
<feature type="transmembrane region" description="Helical" evidence="11">
    <location>
        <begin position="202"/>
        <end position="223"/>
    </location>
</feature>
<dbReference type="PANTHER" id="PTHR47154:SF2">
    <property type="entry name" value="G-PROTEIN COUPLED RECEPTOR MTH-RELATED"/>
    <property type="match status" value="1"/>
</dbReference>
<proteinExistence type="inferred from homology"/>
<dbReference type="PROSITE" id="PS50261">
    <property type="entry name" value="G_PROTEIN_RECEP_F2_4"/>
    <property type="match status" value="1"/>
</dbReference>
<feature type="signal peptide" evidence="12">
    <location>
        <begin position="1"/>
        <end position="19"/>
    </location>
</feature>
<dbReference type="InterPro" id="IPR010596">
    <property type="entry name" value="Methuselah_N_dom"/>
</dbReference>
<evidence type="ECO:0000256" key="5">
    <source>
        <dbReference type="ARBA" id="ARBA00022989"/>
    </source>
</evidence>
<dbReference type="CDD" id="cd15039">
    <property type="entry name" value="7tmB3_Methuselah-like"/>
    <property type="match status" value="1"/>
</dbReference>
<feature type="transmembrane region" description="Helical" evidence="11">
    <location>
        <begin position="274"/>
        <end position="294"/>
    </location>
</feature>
<evidence type="ECO:0000256" key="7">
    <source>
        <dbReference type="ARBA" id="ARBA00023136"/>
    </source>
</evidence>
<organism evidence="14 15">
    <name type="scientific">Bombyx mandarina</name>
    <name type="common">Wild silk moth</name>
    <name type="synonym">Wild silkworm</name>
    <dbReference type="NCBI Taxonomy" id="7092"/>
    <lineage>
        <taxon>Eukaryota</taxon>
        <taxon>Metazoa</taxon>
        <taxon>Ecdysozoa</taxon>
        <taxon>Arthropoda</taxon>
        <taxon>Hexapoda</taxon>
        <taxon>Insecta</taxon>
        <taxon>Pterygota</taxon>
        <taxon>Neoptera</taxon>
        <taxon>Endopterygota</taxon>
        <taxon>Lepidoptera</taxon>
        <taxon>Glossata</taxon>
        <taxon>Ditrysia</taxon>
        <taxon>Bombycoidea</taxon>
        <taxon>Bombycidae</taxon>
        <taxon>Bombycinae</taxon>
        <taxon>Bombyx</taxon>
    </lineage>
</organism>
<dbReference type="GO" id="GO:0005886">
    <property type="term" value="C:plasma membrane"/>
    <property type="evidence" value="ECO:0007669"/>
    <property type="project" value="TreeGrafter"/>
</dbReference>
<dbReference type="GO" id="GO:0007166">
    <property type="term" value="P:cell surface receptor signaling pathway"/>
    <property type="evidence" value="ECO:0007669"/>
    <property type="project" value="InterPro"/>
</dbReference>
<dbReference type="Pfam" id="PF06652">
    <property type="entry name" value="Methuselah_N"/>
    <property type="match status" value="1"/>
</dbReference>
<gene>
    <name evidence="15" type="primary">LOC114251316</name>
</gene>
<feature type="transmembrane region" description="Helical" evidence="11">
    <location>
        <begin position="419"/>
        <end position="439"/>
    </location>
</feature>
<dbReference type="InterPro" id="IPR000832">
    <property type="entry name" value="GPCR_2_secretin-like"/>
</dbReference>
<dbReference type="GeneID" id="114251316"/>
<evidence type="ECO:0000256" key="12">
    <source>
        <dbReference type="SAM" id="SignalP"/>
    </source>
</evidence>
<dbReference type="InterPro" id="IPR023311">
    <property type="entry name" value="Methusela_ecto_dom_2"/>
</dbReference>
<dbReference type="KEGG" id="bman:114251316"/>
<dbReference type="Pfam" id="PF00002">
    <property type="entry name" value="7tm_2"/>
    <property type="match status" value="1"/>
</dbReference>
<dbReference type="PANTHER" id="PTHR47154">
    <property type="entry name" value="G-PROTEIN COUPLED RECEPTOR MTH-RELATED"/>
    <property type="match status" value="1"/>
</dbReference>
<feature type="transmembrane region" description="Helical" evidence="11">
    <location>
        <begin position="314"/>
        <end position="335"/>
    </location>
</feature>
<evidence type="ECO:0000256" key="4">
    <source>
        <dbReference type="ARBA" id="ARBA00022729"/>
    </source>
</evidence>
<evidence type="ECO:0000256" key="6">
    <source>
        <dbReference type="ARBA" id="ARBA00023040"/>
    </source>
</evidence>
<dbReference type="InterPro" id="IPR036272">
    <property type="entry name" value="Methuselah_N_sf"/>
</dbReference>
<feature type="transmembrane region" description="Helical" evidence="11">
    <location>
        <begin position="366"/>
        <end position="387"/>
    </location>
</feature>
<protein>
    <submittedName>
        <fullName evidence="15">G-protein coupled receptor Mth2-like</fullName>
    </submittedName>
</protein>
<keyword evidence="3 11" id="KW-0812">Transmembrane</keyword>
<dbReference type="GO" id="GO:0012505">
    <property type="term" value="C:endomembrane system"/>
    <property type="evidence" value="ECO:0007669"/>
    <property type="project" value="UniProtKB-SubCell"/>
</dbReference>
<dbReference type="OrthoDB" id="6134459at2759"/>
<keyword evidence="4 12" id="KW-0732">Signal</keyword>
<evidence type="ECO:0000256" key="9">
    <source>
        <dbReference type="ARBA" id="ARBA00023224"/>
    </source>
</evidence>
<keyword evidence="7 11" id="KW-0472">Membrane</keyword>
<dbReference type="SUPFAM" id="SSF81321">
    <property type="entry name" value="Family A G protein-coupled receptor-like"/>
    <property type="match status" value="1"/>
</dbReference>
<reference evidence="15" key="1">
    <citation type="submission" date="2025-08" db="UniProtKB">
        <authorList>
            <consortium name="RefSeq"/>
        </authorList>
    </citation>
    <scope>IDENTIFICATION</scope>
    <source>
        <tissue evidence="15">Silk gland</tissue>
    </source>
</reference>
<feature type="transmembrane region" description="Helical" evidence="11">
    <location>
        <begin position="445"/>
        <end position="467"/>
    </location>
</feature>
<dbReference type="AlphaFoldDB" id="A0A6J2KG70"/>
<accession>A0A6J2KG70</accession>
<evidence type="ECO:0000259" key="13">
    <source>
        <dbReference type="PROSITE" id="PS50261"/>
    </source>
</evidence>
<dbReference type="SUPFAM" id="SSF63877">
    <property type="entry name" value="Methuselah ectodomain"/>
    <property type="match status" value="1"/>
</dbReference>
<name>A0A6J2KG70_BOMMA</name>
<evidence type="ECO:0000313" key="15">
    <source>
        <dbReference type="RefSeq" id="XP_028041331.1"/>
    </source>
</evidence>
<dbReference type="Gene3D" id="2.170.180.11">
    <property type="entry name" value="Methuselah ectodomain, domain 2"/>
    <property type="match status" value="1"/>
</dbReference>
<dbReference type="GO" id="GO:0008528">
    <property type="term" value="F:G protein-coupled peptide receptor activity"/>
    <property type="evidence" value="ECO:0007669"/>
    <property type="project" value="TreeGrafter"/>
</dbReference>
<evidence type="ECO:0000313" key="14">
    <source>
        <dbReference type="Proteomes" id="UP000504629"/>
    </source>
</evidence>
<keyword evidence="5 11" id="KW-1133">Transmembrane helix</keyword>
<sequence length="521" mass="59187">MKYLLLYLVLVSLLVWCYCNPCTEFESVDITTGVVHANGSITHDNVEYGPGRWYKGELENGATVTYGCPCIDHVCINKCCGRTQAFLNRSCENTDSDTVNPFSPTVYKGRVPTNVTASEHFYYFYRRPCNDSYGVDPSSSTEELFIQENGTLYEVAQGGSQWHPSSRYCVDMSIYNNSIASSLVAAVCYPDSVSSDDNYTLYIAYAVGLLLSVPFLLATFLVYAMIPELRNLHGMCLMAYCAGLIVGYPFLSYLKLHVGRIGANMTGCIVSAFFVYYAFQTTFFWLNVMCFDIWRTFSGYRGGSMNKRRETRRFAFYGIYAWGVPALLTAFTMIMQLSENIPSYLITPGFGQRKCWFVDFKSELLYFYPSVLTLVVVNVILFSVTAYRIRSIRQETAILKGSESSRSDKLKKDKQRYSLYLKLFVVMGVNWTIEVIGFAVGGSNYYWILIDISNIGLGVFIFLIFVWKKKVRNLIRKRFQQIRGQRVSSDGPGIKWTTSSAPTEDTRVSGDESLIRLKELR</sequence>
<comment type="subcellular location">
    <subcellularLocation>
        <location evidence="1">Endomembrane system</location>
        <topology evidence="1">Multi-pass membrane protein</topology>
    </subcellularLocation>
</comment>
<evidence type="ECO:0000256" key="8">
    <source>
        <dbReference type="ARBA" id="ARBA00023170"/>
    </source>
</evidence>
<dbReference type="Gene3D" id="1.20.1070.10">
    <property type="entry name" value="Rhodopsin 7-helix transmembrane proteins"/>
    <property type="match status" value="1"/>
</dbReference>
<evidence type="ECO:0000256" key="2">
    <source>
        <dbReference type="ARBA" id="ARBA00008979"/>
    </source>
</evidence>
<feature type="domain" description="G-protein coupled receptors family 2 profile 2" evidence="13">
    <location>
        <begin position="201"/>
        <end position="469"/>
    </location>
</feature>
<feature type="region of interest" description="Disordered" evidence="10">
    <location>
        <begin position="487"/>
        <end position="512"/>
    </location>
</feature>
<evidence type="ECO:0000256" key="1">
    <source>
        <dbReference type="ARBA" id="ARBA00004127"/>
    </source>
</evidence>
<dbReference type="InterPro" id="IPR017981">
    <property type="entry name" value="GPCR_2-like_7TM"/>
</dbReference>
<keyword evidence="9" id="KW-0807">Transducer</keyword>
<feature type="chain" id="PRO_5026764624" evidence="12">
    <location>
        <begin position="20"/>
        <end position="521"/>
    </location>
</feature>
<feature type="transmembrane region" description="Helical" evidence="11">
    <location>
        <begin position="235"/>
        <end position="254"/>
    </location>
</feature>
<comment type="similarity">
    <text evidence="2">Belongs to the G-protein coupled receptor 2 family. Mth subfamily.</text>
</comment>
<keyword evidence="8" id="KW-0675">Receptor</keyword>
<evidence type="ECO:0000256" key="3">
    <source>
        <dbReference type="ARBA" id="ARBA00022692"/>
    </source>
</evidence>
<dbReference type="InterPro" id="IPR051384">
    <property type="entry name" value="Mth_GPCR"/>
</dbReference>
<keyword evidence="14" id="KW-1185">Reference proteome</keyword>
<dbReference type="Proteomes" id="UP000504629">
    <property type="component" value="Unplaced"/>
</dbReference>
<evidence type="ECO:0000256" key="10">
    <source>
        <dbReference type="SAM" id="MobiDB-lite"/>
    </source>
</evidence>